<dbReference type="EMBL" id="JN418988">
    <property type="protein sequence ID" value="AEW69579.1"/>
    <property type="molecule type" value="Genomic_DNA"/>
</dbReference>
<protein>
    <submittedName>
        <fullName evidence="2">Uncharacterized protein</fullName>
    </submittedName>
</protein>
<feature type="region of interest" description="Disordered" evidence="1">
    <location>
        <begin position="258"/>
        <end position="305"/>
    </location>
</feature>
<organismHost>
    <name type="scientific">Helicoverpa zea</name>
    <name type="common">Corn earworm moth</name>
    <name type="synonym">Heliothis zea</name>
    <dbReference type="NCBI Taxonomy" id="7113"/>
</organismHost>
<keyword evidence="3" id="KW-1185">Reference proteome</keyword>
<feature type="compositionally biased region" description="Acidic residues" evidence="1">
    <location>
        <begin position="266"/>
        <end position="282"/>
    </location>
</feature>
<gene>
    <name evidence="2" type="primary">orf30</name>
    <name evidence="2" type="ORF">Hz2V030</name>
</gene>
<dbReference type="Proteomes" id="UP000029779">
    <property type="component" value="Segment"/>
</dbReference>
<dbReference type="GeneID" id="11536514"/>
<sequence length="322" mass="36719">MISLKHIYAVTTKHQYRIKSVYRSNITDCNFLKMFANRQYSVDSHESIDSLVKSKIVSCLTRDMLNEMLLEPDRFGEESYFKFLLAMYCNLCELTTIAYYPIEWHDHEPIMHYTRKDRTVVHLFSKPVIIDLFKGIIGSNTCKSTELANTNVRIKQIHVIPNNGIALADGMPTLPSHIADKLILLTVIADHGAWHYYNLKRSRNAKEYRLTAHQLNRHISLASLITSSPDSQVQKQTTECMHPCLIIKTSNVDSDAPVVNCNNGNSEDDGDYEDDDDEDECNEPFSTTRRGGGYIKDKGSYKDANDSSAVLNSIVTKDYYDN</sequence>
<name>G9I056_HZNV2</name>
<evidence type="ECO:0000313" key="3">
    <source>
        <dbReference type="Proteomes" id="UP000029779"/>
    </source>
</evidence>
<organism evidence="2 3">
    <name type="scientific">Helicoverpa zea nudivirus 2</name>
    <name type="common">HzNV-2</name>
    <dbReference type="NCBI Taxonomy" id="1128424"/>
    <lineage>
        <taxon>Viruses</taxon>
        <taxon>Viruses incertae sedis</taxon>
        <taxon>Naldaviricetes</taxon>
        <taxon>Lefavirales</taxon>
        <taxon>Nudiviridae</taxon>
        <taxon>Betanudivirus</taxon>
        <taxon>Betanudivirus hezeae</taxon>
    </lineage>
</organism>
<reference evidence="2 3" key="1">
    <citation type="journal article" date="2012" name="Viruses">
        <title>Analysis of the Genome of the Sexually Transmitted Insect Virus Helicoverpa zea Nudivirus 2.</title>
        <authorList>
            <person name="Burand J.P."/>
            <person name="Kim W."/>
            <person name="Afonso C.L."/>
            <person name="Tulman E.R."/>
            <person name="Kutish G.F."/>
            <person name="Lu Z."/>
            <person name="Rock D.L."/>
        </authorList>
    </citation>
    <scope>NUCLEOTIDE SEQUENCE [LARGE SCALE GENOMIC DNA]</scope>
    <source>
        <strain evidence="2">MS1</strain>
    </source>
</reference>
<evidence type="ECO:0000256" key="1">
    <source>
        <dbReference type="SAM" id="MobiDB-lite"/>
    </source>
</evidence>
<evidence type="ECO:0000313" key="2">
    <source>
        <dbReference type="EMBL" id="AEW69579.1"/>
    </source>
</evidence>
<proteinExistence type="predicted"/>
<dbReference type="RefSeq" id="YP_004956778.1">
    <property type="nucleotide sequence ID" value="NC_004156.2"/>
</dbReference>
<accession>G9I056</accession>
<dbReference type="KEGG" id="vg:11536514"/>
<feature type="compositionally biased region" description="Basic and acidic residues" evidence="1">
    <location>
        <begin position="295"/>
        <end position="305"/>
    </location>
</feature>